<dbReference type="GO" id="GO:0008483">
    <property type="term" value="F:transaminase activity"/>
    <property type="evidence" value="ECO:0007669"/>
    <property type="project" value="UniProtKB-KW"/>
</dbReference>
<comment type="cofactor">
    <cofactor evidence="1">
        <name>pyridoxal 5'-phosphate</name>
        <dbReference type="ChEBI" id="CHEBI:597326"/>
    </cofactor>
</comment>
<evidence type="ECO:0000256" key="2">
    <source>
        <dbReference type="ARBA" id="ARBA00022898"/>
    </source>
</evidence>
<dbReference type="InterPro" id="IPR015422">
    <property type="entry name" value="PyrdxlP-dep_Trfase_small"/>
</dbReference>
<accession>A0A2R4XH05</accession>
<dbReference type="SUPFAM" id="SSF53383">
    <property type="entry name" value="PLP-dependent transferases"/>
    <property type="match status" value="1"/>
</dbReference>
<dbReference type="Proteomes" id="UP000244571">
    <property type="component" value="Chromosome"/>
</dbReference>
<gene>
    <name evidence="5" type="ORF">DBV39_04565</name>
</gene>
<protein>
    <submittedName>
        <fullName evidence="5">Aspartate aminotransferase family protein</fullName>
    </submittedName>
</protein>
<keyword evidence="2 3" id="KW-0663">Pyridoxal phosphate</keyword>
<keyword evidence="5" id="KW-0032">Aminotransferase</keyword>
<reference evidence="5 6" key="1">
    <citation type="submission" date="2018-04" db="EMBL/GenBank/DDBJ databases">
        <title>Bordetella sp. HZ20 isolated from seawater.</title>
        <authorList>
            <person name="Sun C."/>
        </authorList>
    </citation>
    <scope>NUCLEOTIDE SEQUENCE [LARGE SCALE GENOMIC DNA]</scope>
    <source>
        <strain evidence="5 6">HZ20</strain>
    </source>
</reference>
<evidence type="ECO:0000256" key="4">
    <source>
        <dbReference type="SAM" id="MobiDB-lite"/>
    </source>
</evidence>
<dbReference type="GO" id="GO:0030170">
    <property type="term" value="F:pyridoxal phosphate binding"/>
    <property type="evidence" value="ECO:0007669"/>
    <property type="project" value="InterPro"/>
</dbReference>
<sequence length="461" mass="50227">MSGTATAVTKSTQQTHQDKSDRAGSDAQNHALEQAHERYRNRNPLSLAQHQKAAKVMPGGNTRTVLFSDPFPITLVCSQGCQVTSIDGDTYIDYLGEFTAGLYGHSDPVIRQAVVDALDSGWVRGGHIPQEETLASLICSRFPSVEMVRFTNSGTEANLYAISTACAVTGRSKVMVFEGGYHGGVLMFGATPSPIVAPYEFVRAPYNDWEGTEALLRANADDLACVLIEPMQGSAGCIVAEPAFLQAIRDWTTANDVVLIFDEVMTSRLSGGGLQQLHGITPDMTTLGKYIGGGFSFGAFGGRQDLMQIYDPLQPGYVAHAGTFNNNVFTMSAGAAGLSQVYTQEAATALNQRGDVLRTRLNRIAQNAPFPMQFTGIGSLMNVHMTSEPVRSIRDLTHSNAVLRDLFYFELLEQNIWPTRRGMLNLSLPMGDTEFDALARAVQRFVDQYGRLFEGELNARK</sequence>
<dbReference type="InterPro" id="IPR015424">
    <property type="entry name" value="PyrdxlP-dep_Trfase"/>
</dbReference>
<dbReference type="PANTHER" id="PTHR43713">
    <property type="entry name" value="GLUTAMATE-1-SEMIALDEHYDE 2,1-AMINOMUTASE"/>
    <property type="match status" value="1"/>
</dbReference>
<dbReference type="Pfam" id="PF00202">
    <property type="entry name" value="Aminotran_3"/>
    <property type="match status" value="1"/>
</dbReference>
<dbReference type="AlphaFoldDB" id="A0A2R4XH05"/>
<proteinExistence type="inferred from homology"/>
<dbReference type="EMBL" id="CP028901">
    <property type="protein sequence ID" value="AWB33107.1"/>
    <property type="molecule type" value="Genomic_DNA"/>
</dbReference>
<dbReference type="InterPro" id="IPR015421">
    <property type="entry name" value="PyrdxlP-dep_Trfase_major"/>
</dbReference>
<keyword evidence="5" id="KW-0808">Transferase</keyword>
<evidence type="ECO:0000256" key="1">
    <source>
        <dbReference type="ARBA" id="ARBA00001933"/>
    </source>
</evidence>
<feature type="compositionally biased region" description="Polar residues" evidence="4">
    <location>
        <begin position="1"/>
        <end position="15"/>
    </location>
</feature>
<dbReference type="PANTHER" id="PTHR43713:SF3">
    <property type="entry name" value="GLUTAMATE-1-SEMIALDEHYDE 2,1-AMINOMUTASE 1, CHLOROPLASTIC-RELATED"/>
    <property type="match status" value="1"/>
</dbReference>
<dbReference type="RefSeq" id="WP_108620536.1">
    <property type="nucleotide sequence ID" value="NZ_CP028901.1"/>
</dbReference>
<dbReference type="Gene3D" id="3.90.1150.10">
    <property type="entry name" value="Aspartate Aminotransferase, domain 1"/>
    <property type="match status" value="1"/>
</dbReference>
<organism evidence="5 6">
    <name type="scientific">Orrella marina</name>
    <dbReference type="NCBI Taxonomy" id="2163011"/>
    <lineage>
        <taxon>Bacteria</taxon>
        <taxon>Pseudomonadati</taxon>
        <taxon>Pseudomonadota</taxon>
        <taxon>Betaproteobacteria</taxon>
        <taxon>Burkholderiales</taxon>
        <taxon>Alcaligenaceae</taxon>
        <taxon>Orrella</taxon>
    </lineage>
</organism>
<keyword evidence="6" id="KW-1185">Reference proteome</keyword>
<dbReference type="OrthoDB" id="3398487at2"/>
<feature type="region of interest" description="Disordered" evidence="4">
    <location>
        <begin position="1"/>
        <end position="28"/>
    </location>
</feature>
<name>A0A2R4XH05_9BURK</name>
<dbReference type="Gene3D" id="3.40.640.10">
    <property type="entry name" value="Type I PLP-dependent aspartate aminotransferase-like (Major domain)"/>
    <property type="match status" value="1"/>
</dbReference>
<evidence type="ECO:0000256" key="3">
    <source>
        <dbReference type="RuleBase" id="RU003560"/>
    </source>
</evidence>
<evidence type="ECO:0000313" key="5">
    <source>
        <dbReference type="EMBL" id="AWB33107.1"/>
    </source>
</evidence>
<dbReference type="InterPro" id="IPR005814">
    <property type="entry name" value="Aminotrans_3"/>
</dbReference>
<dbReference type="KEGG" id="boz:DBV39_04565"/>
<evidence type="ECO:0000313" key="6">
    <source>
        <dbReference type="Proteomes" id="UP000244571"/>
    </source>
</evidence>
<comment type="similarity">
    <text evidence="3">Belongs to the class-III pyridoxal-phosphate-dependent aminotransferase family.</text>
</comment>